<protein>
    <submittedName>
        <fullName evidence="1">Uncharacterized protein</fullName>
    </submittedName>
</protein>
<gene>
    <name evidence="1" type="ORF">ILEXP_LOCUS42630</name>
</gene>
<dbReference type="AlphaFoldDB" id="A0ABC8U1L5"/>
<dbReference type="PANTHER" id="PTHR33735:SF10">
    <property type="entry name" value="EXPRESSED PROTEIN"/>
    <property type="match status" value="1"/>
</dbReference>
<dbReference type="PANTHER" id="PTHR33735">
    <property type="entry name" value="EXPRESSED PROTEIN"/>
    <property type="match status" value="1"/>
</dbReference>
<dbReference type="EMBL" id="CAUOFW020006111">
    <property type="protein sequence ID" value="CAK9172935.1"/>
    <property type="molecule type" value="Genomic_DNA"/>
</dbReference>
<name>A0ABC8U1L5_9AQUA</name>
<sequence>MARGSSICFLFGSSWFYTNNPKIGKSDPKETYAPLELCCPQWSTWSSIPIWKPFKFLEQFDTGNGIVDNHTVQEAQILYYQCVDKVDVVVKTAEVVVVVVEKGAEEVEKIAKEVVEKLPEGGIKADVSLLGNIAKETAKDSHIAKDVIHKVEEVETEVGSFFRSVPNKENKTTKEGSESH</sequence>
<evidence type="ECO:0000313" key="1">
    <source>
        <dbReference type="EMBL" id="CAK9172935.1"/>
    </source>
</evidence>
<organism evidence="1 2">
    <name type="scientific">Ilex paraguariensis</name>
    <name type="common">yerba mate</name>
    <dbReference type="NCBI Taxonomy" id="185542"/>
    <lineage>
        <taxon>Eukaryota</taxon>
        <taxon>Viridiplantae</taxon>
        <taxon>Streptophyta</taxon>
        <taxon>Embryophyta</taxon>
        <taxon>Tracheophyta</taxon>
        <taxon>Spermatophyta</taxon>
        <taxon>Magnoliopsida</taxon>
        <taxon>eudicotyledons</taxon>
        <taxon>Gunneridae</taxon>
        <taxon>Pentapetalae</taxon>
        <taxon>asterids</taxon>
        <taxon>campanulids</taxon>
        <taxon>Aquifoliales</taxon>
        <taxon>Aquifoliaceae</taxon>
        <taxon>Ilex</taxon>
    </lineage>
</organism>
<accession>A0ABC8U1L5</accession>
<reference evidence="1 2" key="1">
    <citation type="submission" date="2024-02" db="EMBL/GenBank/DDBJ databases">
        <authorList>
            <person name="Vignale AGUSTIN F."/>
            <person name="Sosa J E."/>
            <person name="Modenutti C."/>
        </authorList>
    </citation>
    <scope>NUCLEOTIDE SEQUENCE [LARGE SCALE GENOMIC DNA]</scope>
</reference>
<keyword evidence="2" id="KW-1185">Reference proteome</keyword>
<comment type="caution">
    <text evidence="1">The sequence shown here is derived from an EMBL/GenBank/DDBJ whole genome shotgun (WGS) entry which is preliminary data.</text>
</comment>
<evidence type="ECO:0000313" key="2">
    <source>
        <dbReference type="Proteomes" id="UP001642360"/>
    </source>
</evidence>
<proteinExistence type="predicted"/>
<dbReference type="Proteomes" id="UP001642360">
    <property type="component" value="Unassembled WGS sequence"/>
</dbReference>